<dbReference type="RefSeq" id="WP_006844345.1">
    <property type="nucleotide sequence ID" value="NZ_JACIEP010000010.1"/>
</dbReference>
<dbReference type="InterPro" id="IPR010697">
    <property type="entry name" value="YspA"/>
</dbReference>
<dbReference type="GeneID" id="78083585"/>
<sequence length="283" mass="33177">MKQDKSITIAFSGHRSNRITMDMDSLAKQAEKTITAFYMQGYRHFMTGMAEGFDLLTAEAVLKIKNLHTDIKLICVIPFSGQALRFSDEDKKRYGIIFQQCDESILITDRYYKGCFHRRNDYLVDNSAFLISYFDGESKGGTYYTVNRAKSKNIAVINLMDYQRANEWWNSATSEEKDLFSGYSTETEQSLFWEQLHESDRSNIHQYYQYQTGKIELQEDDANSLLMEIICELADIALEKEYSMPREKMCDRHGSFLEKYQDSFNNLYDNIEDRIVSYDFITE</sequence>
<proteinExistence type="predicted"/>
<evidence type="ECO:0000313" key="2">
    <source>
        <dbReference type="Proteomes" id="UP000555103"/>
    </source>
</evidence>
<dbReference type="Pfam" id="PF06908">
    <property type="entry name" value="YpsA"/>
    <property type="match status" value="1"/>
</dbReference>
<dbReference type="SUPFAM" id="SSF102405">
    <property type="entry name" value="MCP/YpsA-like"/>
    <property type="match status" value="1"/>
</dbReference>
<keyword evidence="2" id="KW-1185">Reference proteome</keyword>
<dbReference type="PANTHER" id="PTHR38440:SF1">
    <property type="entry name" value="UPF0398 PROTEIN SPR0331"/>
    <property type="match status" value="1"/>
</dbReference>
<dbReference type="PANTHER" id="PTHR38440">
    <property type="entry name" value="UPF0398 PROTEIN YPSA"/>
    <property type="match status" value="1"/>
</dbReference>
<dbReference type="AlphaFoldDB" id="A0A840CM48"/>
<dbReference type="EMBL" id="JACIEP010000010">
    <property type="protein sequence ID" value="MBB4037070.1"/>
    <property type="molecule type" value="Genomic_DNA"/>
</dbReference>
<name>A0A840CM48_9BACT</name>
<comment type="caution">
    <text evidence="1">The sequence shown here is derived from an EMBL/GenBank/DDBJ whole genome shotgun (WGS) entry which is preliminary data.</text>
</comment>
<protein>
    <submittedName>
        <fullName evidence="1">Putative phage-like protein YoqJ</fullName>
    </submittedName>
</protein>
<accession>A0A840CM48</accession>
<organism evidence="1 2">
    <name type="scientific">Dysgonomonas hofstadii</name>
    <dbReference type="NCBI Taxonomy" id="637886"/>
    <lineage>
        <taxon>Bacteria</taxon>
        <taxon>Pseudomonadati</taxon>
        <taxon>Bacteroidota</taxon>
        <taxon>Bacteroidia</taxon>
        <taxon>Bacteroidales</taxon>
        <taxon>Dysgonomonadaceae</taxon>
        <taxon>Dysgonomonas</taxon>
    </lineage>
</organism>
<dbReference type="Proteomes" id="UP000555103">
    <property type="component" value="Unassembled WGS sequence"/>
</dbReference>
<dbReference type="Gene3D" id="3.40.50.450">
    <property type="match status" value="1"/>
</dbReference>
<gene>
    <name evidence="1" type="ORF">GGR21_002984</name>
</gene>
<evidence type="ECO:0000313" key="1">
    <source>
        <dbReference type="EMBL" id="MBB4037070.1"/>
    </source>
</evidence>
<reference evidence="1 2" key="1">
    <citation type="submission" date="2020-08" db="EMBL/GenBank/DDBJ databases">
        <title>Genomic Encyclopedia of Type Strains, Phase IV (KMG-IV): sequencing the most valuable type-strain genomes for metagenomic binning, comparative biology and taxonomic classification.</title>
        <authorList>
            <person name="Goeker M."/>
        </authorList>
    </citation>
    <scope>NUCLEOTIDE SEQUENCE [LARGE SCALE GENOMIC DNA]</scope>
    <source>
        <strain evidence="1 2">DSM 104969</strain>
    </source>
</reference>